<evidence type="ECO:0000313" key="2">
    <source>
        <dbReference type="Proteomes" id="UP000325313"/>
    </source>
</evidence>
<protein>
    <submittedName>
        <fullName evidence="1">Uncharacterized protein</fullName>
    </submittedName>
</protein>
<accession>A0A5B0S6F6</accession>
<evidence type="ECO:0000313" key="1">
    <source>
        <dbReference type="EMBL" id="KAA1132773.1"/>
    </source>
</evidence>
<gene>
    <name evidence="1" type="ORF">PGTUg99_010785</name>
</gene>
<reference evidence="1 2" key="1">
    <citation type="submission" date="2019-05" db="EMBL/GenBank/DDBJ databases">
        <title>Emergence of the Ug99 lineage of the wheat stem rust pathogen through somatic hybridization.</title>
        <authorList>
            <person name="Li F."/>
            <person name="Upadhyaya N.M."/>
            <person name="Sperschneider J."/>
            <person name="Matny O."/>
            <person name="Nguyen-Phuc H."/>
            <person name="Mago R."/>
            <person name="Raley C."/>
            <person name="Miller M.E."/>
            <person name="Silverstein K.A.T."/>
            <person name="Henningsen E."/>
            <person name="Hirsch C.D."/>
            <person name="Visser B."/>
            <person name="Pretorius Z.A."/>
            <person name="Steffenson B.J."/>
            <person name="Schwessinger B."/>
            <person name="Dodds P.N."/>
            <person name="Figueroa M."/>
        </authorList>
    </citation>
    <scope>NUCLEOTIDE SEQUENCE [LARGE SCALE GENOMIC DNA]</scope>
    <source>
        <strain evidence="1 2">Ug99</strain>
    </source>
</reference>
<dbReference type="Proteomes" id="UP000325313">
    <property type="component" value="Unassembled WGS sequence"/>
</dbReference>
<dbReference type="EMBL" id="VDEP01000076">
    <property type="protein sequence ID" value="KAA1132773.1"/>
    <property type="molecule type" value="Genomic_DNA"/>
</dbReference>
<comment type="caution">
    <text evidence="1">The sequence shown here is derived from an EMBL/GenBank/DDBJ whole genome shotgun (WGS) entry which is preliminary data.</text>
</comment>
<dbReference type="AlphaFoldDB" id="A0A5B0S6F6"/>
<sequence>MVDSMNGSSEASSVNWPTHYASYALTPSFIGISNLRTFSYIPHHNHPSRQPQILNNQTPLFQQPPLVIYLKAYLSSEWPTLDLLES</sequence>
<organism evidence="1 2">
    <name type="scientific">Puccinia graminis f. sp. tritici</name>
    <dbReference type="NCBI Taxonomy" id="56615"/>
    <lineage>
        <taxon>Eukaryota</taxon>
        <taxon>Fungi</taxon>
        <taxon>Dikarya</taxon>
        <taxon>Basidiomycota</taxon>
        <taxon>Pucciniomycotina</taxon>
        <taxon>Pucciniomycetes</taxon>
        <taxon>Pucciniales</taxon>
        <taxon>Pucciniaceae</taxon>
        <taxon>Puccinia</taxon>
    </lineage>
</organism>
<name>A0A5B0S6F6_PUCGR</name>
<proteinExistence type="predicted"/>